<protein>
    <submittedName>
        <fullName evidence="1">Uncharacterized protein</fullName>
    </submittedName>
</protein>
<proteinExistence type="predicted"/>
<name>A0AAU8GCJ0_9CAUD</name>
<reference evidence="1" key="1">
    <citation type="submission" date="2024-05" db="EMBL/GenBank/DDBJ databases">
        <authorList>
            <person name="Mugo M.M."/>
            <person name="Musyoki A.M."/>
            <person name="Makumi A.M."/>
            <person name="Mutai I."/>
            <person name="Drechsel O."/>
            <person name="Kering K.K."/>
            <person name="Muturi P."/>
            <person name="Mbae C.K."/>
            <person name="Kariuki S.M."/>
        </authorList>
    </citation>
    <scope>NUCLEOTIDE SEQUENCE</scope>
</reference>
<evidence type="ECO:0000313" key="1">
    <source>
        <dbReference type="EMBL" id="XCH39451.1"/>
    </source>
</evidence>
<organism evidence="1">
    <name type="scientific">Salmonella phage vB_SEnST11_KE04</name>
    <dbReference type="NCBI Taxonomy" id="3161162"/>
    <lineage>
        <taxon>Viruses</taxon>
        <taxon>Duplodnaviria</taxon>
        <taxon>Heunggongvirae</taxon>
        <taxon>Uroviricota</taxon>
        <taxon>Caudoviricetes</taxon>
        <taxon>Sarkviridae</taxon>
        <taxon>Guernseyvirinae</taxon>
        <taxon>Jerseyvirus</taxon>
    </lineage>
</organism>
<gene>
    <name evidence="1" type="ORF">DYMACODC_CDS0063</name>
</gene>
<dbReference type="EMBL" id="PP856710">
    <property type="protein sequence ID" value="XCH39451.1"/>
    <property type="molecule type" value="Genomic_DNA"/>
</dbReference>
<sequence>MITLACHMTSVVVIAGITSATSARTLGYQLQCLTSPAQRQ</sequence>
<accession>A0AAU8GCJ0</accession>